<comment type="caution">
    <text evidence="5">The sequence shown here is derived from an EMBL/GenBank/DDBJ whole genome shotgun (WGS) entry which is preliminary data.</text>
</comment>
<dbReference type="InterPro" id="IPR043128">
    <property type="entry name" value="Rev_trsase/Diguanyl_cyclase"/>
</dbReference>
<evidence type="ECO:0000259" key="4">
    <source>
        <dbReference type="PROSITE" id="PS50994"/>
    </source>
</evidence>
<dbReference type="InterPro" id="IPR036397">
    <property type="entry name" value="RNaseH_sf"/>
</dbReference>
<reference evidence="5 6" key="1">
    <citation type="submission" date="2020-08" db="EMBL/GenBank/DDBJ databases">
        <authorList>
            <person name="Koutsovoulos G."/>
            <person name="Danchin GJ E."/>
        </authorList>
    </citation>
    <scope>NUCLEOTIDE SEQUENCE [LARGE SCALE GENOMIC DNA]</scope>
</reference>
<evidence type="ECO:0000256" key="2">
    <source>
        <dbReference type="SAM" id="MobiDB-lite"/>
    </source>
</evidence>
<dbReference type="InterPro" id="IPR005312">
    <property type="entry name" value="DUF1759"/>
</dbReference>
<evidence type="ECO:0000313" key="6">
    <source>
        <dbReference type="Proteomes" id="UP000580250"/>
    </source>
</evidence>
<keyword evidence="1" id="KW-0479">Metal-binding</keyword>
<dbReference type="Pfam" id="PF03564">
    <property type="entry name" value="DUF1759"/>
    <property type="match status" value="1"/>
</dbReference>
<dbReference type="CDD" id="cd01644">
    <property type="entry name" value="RT_pepA17"/>
    <property type="match status" value="1"/>
</dbReference>
<evidence type="ECO:0000313" key="5">
    <source>
        <dbReference type="EMBL" id="CAD2162277.1"/>
    </source>
</evidence>
<keyword evidence="1" id="KW-0863">Zinc-finger</keyword>
<feature type="compositionally biased region" description="Low complexity" evidence="2">
    <location>
        <begin position="514"/>
        <end position="527"/>
    </location>
</feature>
<dbReference type="InterPro" id="IPR001878">
    <property type="entry name" value="Znf_CCHC"/>
</dbReference>
<dbReference type="OrthoDB" id="5920525at2759"/>
<dbReference type="PANTHER" id="PTHR47331">
    <property type="entry name" value="PHD-TYPE DOMAIN-CONTAINING PROTEIN"/>
    <property type="match status" value="1"/>
</dbReference>
<dbReference type="Gene3D" id="3.30.70.270">
    <property type="match status" value="1"/>
</dbReference>
<feature type="domain" description="Integrase catalytic" evidence="4">
    <location>
        <begin position="1499"/>
        <end position="1680"/>
    </location>
</feature>
<dbReference type="InterPro" id="IPR043502">
    <property type="entry name" value="DNA/RNA_pol_sf"/>
</dbReference>
<feature type="compositionally biased region" description="Pro residues" evidence="2">
    <location>
        <begin position="445"/>
        <end position="457"/>
    </location>
</feature>
<dbReference type="InterPro" id="IPR041588">
    <property type="entry name" value="Integrase_H2C2"/>
</dbReference>
<dbReference type="InterPro" id="IPR012337">
    <property type="entry name" value="RNaseH-like_sf"/>
</dbReference>
<dbReference type="GO" id="GO:0015074">
    <property type="term" value="P:DNA integration"/>
    <property type="evidence" value="ECO:0007669"/>
    <property type="project" value="InterPro"/>
</dbReference>
<dbReference type="PROSITE" id="PS50158">
    <property type="entry name" value="ZF_CCHC"/>
    <property type="match status" value="1"/>
</dbReference>
<dbReference type="SUPFAM" id="SSF56672">
    <property type="entry name" value="DNA/RNA polymerases"/>
    <property type="match status" value="1"/>
</dbReference>
<dbReference type="Pfam" id="PF05585">
    <property type="entry name" value="DUF1758"/>
    <property type="match status" value="1"/>
</dbReference>
<dbReference type="InterPro" id="IPR001584">
    <property type="entry name" value="Integrase_cat-core"/>
</dbReference>
<dbReference type="GO" id="GO:0008270">
    <property type="term" value="F:zinc ion binding"/>
    <property type="evidence" value="ECO:0007669"/>
    <property type="project" value="UniProtKB-KW"/>
</dbReference>
<feature type="region of interest" description="Disordered" evidence="2">
    <location>
        <begin position="443"/>
        <end position="528"/>
    </location>
</feature>
<protein>
    <submittedName>
        <fullName evidence="5">Uncharacterized protein</fullName>
    </submittedName>
</protein>
<gene>
    <name evidence="5" type="ORF">MENT_LOCUS15319</name>
</gene>
<evidence type="ECO:0000256" key="1">
    <source>
        <dbReference type="PROSITE-ProRule" id="PRU00047"/>
    </source>
</evidence>
<feature type="compositionally biased region" description="Polar residues" evidence="2">
    <location>
        <begin position="355"/>
        <end position="366"/>
    </location>
</feature>
<dbReference type="Pfam" id="PF05380">
    <property type="entry name" value="Peptidase_A17"/>
    <property type="match status" value="1"/>
</dbReference>
<sequence>MSLPFRTQIKSLYPEIIEILENNKTFPVPPRTQGQSDHIYFSQIRAYIRELDFTLSEASDNLTDLSTTHDQWMDLRAKMTGTERTHDNDVYDEFTKTCPYPSLIGKLKKYVRSLTAQKNELTAILPGNNSSTPPPTATTASTSLAHLPRMALPQFAGNCVEFPSFWSSFQAAVGDLPNISDSVKLSYLKSCLRSAPLAVIESFPLVDQSYPQAVDLLKQKYENPTEISRSLCQSLKQLPTVRKGEYFCRDLSSLVNEFESLICRFTQQGENTDNIHIQLEIESKLPTFVLEEIYRAKETTPAWTTELLKQKLKAILKRKEDISAMNHSSPQKSQVQPPFQKIYSPRNDSPPGPRSSLTFNTQTARRSNAVEPKLPCLFCNVFGHFSPSCQQFPDLYSRRNKLKELRRCFSCMKEGHTTPQCRMPMKCSSCGGPHPRALCANLLPSNPPFTSRPPQRPPQTYRNLGNEHPRQSHYPTRMPNFSPPKPPPDCHFSQSAPYTRITDPRPPPPTNLEPSQQTNSSTNPTSNYRPILLKCVRTTIFNPDFPSCQYEGIVLLDDASTNTYIHTTVANALNLNLSPSSINLGVFNNPSITALPTYTTTFGLKLVDGRSLIIKANTLNHLTQPTPYVPFSNELVYEKDLVRNYQNIVPSILLGSDFYYEIEPTPIYRLPSGYHLIQTLLGLIIAGKPFGCSNSVQITNFSSQTTVTEPPNEFFSLESIGITDPSPTKTDDSVLQEFNQTTEFSNGRYQVMFPFKSCPKTLPLPSNFGLCWGRLRSTLNSLNKNNDLLEKYNKIIEEQHQLEIIETVESPNNFHPPLHYLPHHAVINPKKVRIVYDGSAKLPNSFSLNDCLHPGPVILPELVGVLLRMRIPKIVIVCDIQKAFLQVSVHPNHRDSIRFLWLKNIQEPLSLENLQIYRFTRVPFGLSPSPFLLAATILYHLRLNPSPLTEEILPNIYVDNILFGAEIVREAKEKCDSLINLFSNANMKLREFISNIPETIDHIPLDDKLNGHKQKFLGVGWQIDTDSLFVETHTPPTELSKRTILSFIASHYDPCGYISPSILPLKLFLHELWSERLAWDEVLPEKLINSWNNLINDWQIGTVQIPRLISTLPVDNRIYQLHCFSDASLTAMGCAVYLRTFNPISKISQVSLLFSKTKIKPLKSNNKLTVPRLELIAAKIGTNALVYVYKELSHLNITVPLFLWIDSSAVLGWLTGKNPTNEIFVSNCLNHIRKIPDLMVQHVSGLDNPADICSRGLINAQQLQQQKVWWNGPLWLTTESWPQTDIRPFLSNDPPKVPSPNIAMTFHTQTELNTRTIDPSLFSRLPKLLRIFAFSLRFIYKLRPKATIFPQQFNIDYNKTFPAYFEIYLAKTLLIKQEQKILPPPDKDNESLGLFLDNDGILRAKGRLSYSNLPDDTIEPIYLPSHSPLTKLIVYEYHLLNHHSSPLLTLSMIRRKYWLPKGRKIVSQVIYKSCLPCRRFVAKPFDPPPFPPLPSERVGLLRPFLSVGLDYCGPLRIFDPNQTGRKRKPLTKKYWIVLWVCLSSRALSLDLVPDLTNQSFLLAFRRFVAKCGLPKKVFSDNAPTFTSFQKAVEPQFGIKNIEWDFRAPLAAWKSGHYERLVALIKYHLRRSLSIGAIPKLFSLDHITTVLVEIETIINSRPIAYDSSNPADPRPLRPIDFLKPLDHEHSQLLEKPITNSLLPPSSNQRTLTLLWKAIQRNIVRFKTQWTSDYILSLRERNKNQKSPSRFPKEGELVIVYNDVSPISLWPLATILEIYKNTSDFPSTAKIKMLSGHITTRSVKHLIPLETFEEKETNIPPIIETNKIPDPLNNQPVDNTQYLQLRSRKVPRH</sequence>
<evidence type="ECO:0000259" key="3">
    <source>
        <dbReference type="PROSITE" id="PS50158"/>
    </source>
</evidence>
<dbReference type="PANTHER" id="PTHR47331:SF5">
    <property type="entry name" value="RIBONUCLEASE H"/>
    <property type="match status" value="1"/>
</dbReference>
<dbReference type="Gene3D" id="3.10.10.10">
    <property type="entry name" value="HIV Type 1 Reverse Transcriptase, subunit A, domain 1"/>
    <property type="match status" value="1"/>
</dbReference>
<dbReference type="Proteomes" id="UP000580250">
    <property type="component" value="Unassembled WGS sequence"/>
</dbReference>
<dbReference type="SMART" id="SM00343">
    <property type="entry name" value="ZnF_C2HC"/>
    <property type="match status" value="2"/>
</dbReference>
<keyword evidence="1" id="KW-0862">Zinc</keyword>
<dbReference type="GO" id="GO:0042575">
    <property type="term" value="C:DNA polymerase complex"/>
    <property type="evidence" value="ECO:0007669"/>
    <property type="project" value="UniProtKB-ARBA"/>
</dbReference>
<feature type="region of interest" description="Disordered" evidence="2">
    <location>
        <begin position="324"/>
        <end position="366"/>
    </location>
</feature>
<organism evidence="5 6">
    <name type="scientific">Meloidogyne enterolobii</name>
    <name type="common">Root-knot nematode worm</name>
    <name type="synonym">Meloidogyne mayaguensis</name>
    <dbReference type="NCBI Taxonomy" id="390850"/>
    <lineage>
        <taxon>Eukaryota</taxon>
        <taxon>Metazoa</taxon>
        <taxon>Ecdysozoa</taxon>
        <taxon>Nematoda</taxon>
        <taxon>Chromadorea</taxon>
        <taxon>Rhabditida</taxon>
        <taxon>Tylenchina</taxon>
        <taxon>Tylenchomorpha</taxon>
        <taxon>Tylenchoidea</taxon>
        <taxon>Meloidogynidae</taxon>
        <taxon>Meloidogyninae</taxon>
        <taxon>Meloidogyne</taxon>
    </lineage>
</organism>
<dbReference type="InterPro" id="IPR008042">
    <property type="entry name" value="Retrotrans_Pao"/>
</dbReference>
<dbReference type="PROSITE" id="PS50994">
    <property type="entry name" value="INTEGRASE"/>
    <property type="match status" value="1"/>
</dbReference>
<feature type="compositionally biased region" description="Polar residues" evidence="2">
    <location>
        <begin position="325"/>
        <end position="337"/>
    </location>
</feature>
<dbReference type="Gene3D" id="3.30.420.10">
    <property type="entry name" value="Ribonuclease H-like superfamily/Ribonuclease H"/>
    <property type="match status" value="1"/>
</dbReference>
<dbReference type="Pfam" id="PF18701">
    <property type="entry name" value="DUF5641"/>
    <property type="match status" value="1"/>
</dbReference>
<dbReference type="GO" id="GO:0003676">
    <property type="term" value="F:nucleic acid binding"/>
    <property type="evidence" value="ECO:0007669"/>
    <property type="project" value="InterPro"/>
</dbReference>
<proteinExistence type="predicted"/>
<dbReference type="InterPro" id="IPR008737">
    <property type="entry name" value="DUF1758"/>
</dbReference>
<dbReference type="SUPFAM" id="SSF53098">
    <property type="entry name" value="Ribonuclease H-like"/>
    <property type="match status" value="1"/>
</dbReference>
<accession>A0A6V7UNY2</accession>
<dbReference type="EMBL" id="CAJEWN010000091">
    <property type="protein sequence ID" value="CAD2162277.1"/>
    <property type="molecule type" value="Genomic_DNA"/>
</dbReference>
<feature type="domain" description="CCHC-type" evidence="3">
    <location>
        <begin position="406"/>
        <end position="422"/>
    </location>
</feature>
<dbReference type="InterPro" id="IPR040676">
    <property type="entry name" value="DUF5641"/>
</dbReference>
<name>A0A6V7UNY2_MELEN</name>
<dbReference type="Pfam" id="PF17921">
    <property type="entry name" value="Integrase_H2C2"/>
    <property type="match status" value="1"/>
</dbReference>